<evidence type="ECO:0000259" key="1">
    <source>
        <dbReference type="Pfam" id="PF07045"/>
    </source>
</evidence>
<dbReference type="Pfam" id="PF07045">
    <property type="entry name" value="DUF1330"/>
    <property type="match status" value="1"/>
</dbReference>
<gene>
    <name evidence="2" type="ORF">SAMN04488050_113150</name>
</gene>
<keyword evidence="3" id="KW-1185">Reference proteome</keyword>
<protein>
    <submittedName>
        <fullName evidence="2">Uncharacterized conserved protein, DUF1330 family</fullName>
    </submittedName>
</protein>
<evidence type="ECO:0000313" key="2">
    <source>
        <dbReference type="EMBL" id="SFT18502.1"/>
    </source>
</evidence>
<dbReference type="AlphaFoldDB" id="A0A1I6VXS5"/>
<reference evidence="3" key="1">
    <citation type="submission" date="2016-10" db="EMBL/GenBank/DDBJ databases">
        <authorList>
            <person name="Varghese N."/>
            <person name="Submissions S."/>
        </authorList>
    </citation>
    <scope>NUCLEOTIDE SEQUENCE [LARGE SCALE GENOMIC DNA]</scope>
    <source>
        <strain evidence="3">DSM 26894</strain>
    </source>
</reference>
<dbReference type="InterPro" id="IPR011008">
    <property type="entry name" value="Dimeric_a/b-barrel"/>
</dbReference>
<dbReference type="STRING" id="311180.SAMN04488050_113150"/>
<dbReference type="RefSeq" id="WP_092428949.1">
    <property type="nucleotide sequence ID" value="NZ_FNCL01000013.1"/>
</dbReference>
<dbReference type="SUPFAM" id="SSF54909">
    <property type="entry name" value="Dimeric alpha+beta barrel"/>
    <property type="match status" value="1"/>
</dbReference>
<dbReference type="OrthoDB" id="9806380at2"/>
<dbReference type="EMBL" id="FOZW01000013">
    <property type="protein sequence ID" value="SFT18502.1"/>
    <property type="molecule type" value="Genomic_DNA"/>
</dbReference>
<proteinExistence type="predicted"/>
<name>A0A1I6VXS5_9RHOB</name>
<dbReference type="InterPro" id="IPR010753">
    <property type="entry name" value="DUF1330"/>
</dbReference>
<dbReference type="Gene3D" id="3.30.70.100">
    <property type="match status" value="1"/>
</dbReference>
<evidence type="ECO:0000313" key="3">
    <source>
        <dbReference type="Proteomes" id="UP000199392"/>
    </source>
</evidence>
<organism evidence="2 3">
    <name type="scientific">Alloyangia pacifica</name>
    <dbReference type="NCBI Taxonomy" id="311180"/>
    <lineage>
        <taxon>Bacteria</taxon>
        <taxon>Pseudomonadati</taxon>
        <taxon>Pseudomonadota</taxon>
        <taxon>Alphaproteobacteria</taxon>
        <taxon>Rhodobacterales</taxon>
        <taxon>Roseobacteraceae</taxon>
        <taxon>Alloyangia</taxon>
    </lineage>
</organism>
<sequence length="97" mass="10555">MKGYWLVLGTDVTDPEAQAEYGRLWAPVAAKYGATVRRGDDAPALVEAGDKSRVLLVEFESLAKARACYEDPDYQAARAFATKAATRELVIFEGDLG</sequence>
<feature type="domain" description="DUF1330" evidence="1">
    <location>
        <begin position="2"/>
        <end position="94"/>
    </location>
</feature>
<accession>A0A1I6VXS5</accession>
<dbReference type="Proteomes" id="UP000199392">
    <property type="component" value="Unassembled WGS sequence"/>
</dbReference>